<organism evidence="1 2">
    <name type="scientific">Adineta steineri</name>
    <dbReference type="NCBI Taxonomy" id="433720"/>
    <lineage>
        <taxon>Eukaryota</taxon>
        <taxon>Metazoa</taxon>
        <taxon>Spiralia</taxon>
        <taxon>Gnathifera</taxon>
        <taxon>Rotifera</taxon>
        <taxon>Eurotatoria</taxon>
        <taxon>Bdelloidea</taxon>
        <taxon>Adinetida</taxon>
        <taxon>Adinetidae</taxon>
        <taxon>Adineta</taxon>
    </lineage>
</organism>
<comment type="caution">
    <text evidence="1">The sequence shown here is derived from an EMBL/GenBank/DDBJ whole genome shotgun (WGS) entry which is preliminary data.</text>
</comment>
<gene>
    <name evidence="1" type="ORF">OKA104_LOCUS21008</name>
</gene>
<dbReference type="Proteomes" id="UP000663881">
    <property type="component" value="Unassembled WGS sequence"/>
</dbReference>
<sequence>MASSTTVTNPITLSSNNKEKLDKLVKDLSKTERKNGEYYFHSFFDYYQLPQIIRVEQTWNTNLIKNQWLIQTQMFDTTDPHSFMSSLTPIQGFAGAAQYDMNVSCLFMHELRHKYIHGEYEDLENISEKSK</sequence>
<dbReference type="AlphaFoldDB" id="A0A819E1I2"/>
<evidence type="ECO:0000313" key="1">
    <source>
        <dbReference type="EMBL" id="CAF3842905.1"/>
    </source>
</evidence>
<name>A0A819E1I2_9BILA</name>
<proteinExistence type="predicted"/>
<protein>
    <submittedName>
        <fullName evidence="1">Uncharacterized protein</fullName>
    </submittedName>
</protein>
<reference evidence="1" key="1">
    <citation type="submission" date="2021-02" db="EMBL/GenBank/DDBJ databases">
        <authorList>
            <person name="Nowell W R."/>
        </authorList>
    </citation>
    <scope>NUCLEOTIDE SEQUENCE</scope>
</reference>
<dbReference type="EMBL" id="CAJOAY010001435">
    <property type="protein sequence ID" value="CAF3842905.1"/>
    <property type="molecule type" value="Genomic_DNA"/>
</dbReference>
<evidence type="ECO:0000313" key="2">
    <source>
        <dbReference type="Proteomes" id="UP000663881"/>
    </source>
</evidence>
<accession>A0A819E1I2</accession>